<dbReference type="GO" id="GO:0005886">
    <property type="term" value="C:plasma membrane"/>
    <property type="evidence" value="ECO:0007669"/>
    <property type="project" value="TreeGrafter"/>
</dbReference>
<dbReference type="PRINTS" id="PR00783">
    <property type="entry name" value="MINTRINSICP"/>
</dbReference>
<gene>
    <name evidence="9" type="ORF">FD16_GL002271</name>
</gene>
<dbReference type="PANTHER" id="PTHR43829:SF9">
    <property type="entry name" value="AQUAPORIN-9"/>
    <property type="match status" value="1"/>
</dbReference>
<evidence type="ECO:0000256" key="6">
    <source>
        <dbReference type="ARBA" id="ARBA00023136"/>
    </source>
</evidence>
<dbReference type="InterPro" id="IPR000425">
    <property type="entry name" value="MIP"/>
</dbReference>
<protein>
    <submittedName>
        <fullName evidence="9">Glycerol uptake facilitator related permease (Major Intrinsic protein family)</fullName>
    </submittedName>
</protein>
<keyword evidence="5 8" id="KW-1133">Transmembrane helix</keyword>
<dbReference type="PATRIC" id="fig|1423807.3.peg.2338"/>
<feature type="transmembrane region" description="Helical" evidence="8">
    <location>
        <begin position="30"/>
        <end position="53"/>
    </location>
</feature>
<evidence type="ECO:0000256" key="4">
    <source>
        <dbReference type="ARBA" id="ARBA00022692"/>
    </source>
</evidence>
<comment type="subcellular location">
    <subcellularLocation>
        <location evidence="1">Membrane</location>
        <topology evidence="1">Multi-pass membrane protein</topology>
    </subcellularLocation>
</comment>
<evidence type="ECO:0000256" key="8">
    <source>
        <dbReference type="SAM" id="Phobius"/>
    </source>
</evidence>
<comment type="caution">
    <text evidence="9">The sequence shown here is derived from an EMBL/GenBank/DDBJ whole genome shotgun (WGS) entry which is preliminary data.</text>
</comment>
<dbReference type="CDD" id="cd00333">
    <property type="entry name" value="MIP"/>
    <property type="match status" value="1"/>
</dbReference>
<dbReference type="InterPro" id="IPR022357">
    <property type="entry name" value="MIP_CS"/>
</dbReference>
<dbReference type="PANTHER" id="PTHR43829">
    <property type="entry name" value="AQUAPORIN OR AQUAGLYCEROPORIN RELATED"/>
    <property type="match status" value="1"/>
</dbReference>
<dbReference type="EMBL" id="AZGF01000007">
    <property type="protein sequence ID" value="KRM12520.1"/>
    <property type="molecule type" value="Genomic_DNA"/>
</dbReference>
<comment type="similarity">
    <text evidence="2 7">Belongs to the MIP/aquaporin (TC 1.A.8) family.</text>
</comment>
<keyword evidence="3 7" id="KW-0813">Transport</keyword>
<dbReference type="InterPro" id="IPR023271">
    <property type="entry name" value="Aquaporin-like"/>
</dbReference>
<evidence type="ECO:0000313" key="10">
    <source>
        <dbReference type="Proteomes" id="UP000051820"/>
    </source>
</evidence>
<dbReference type="Gene3D" id="1.20.1080.10">
    <property type="entry name" value="Glycerol uptake facilitator protein"/>
    <property type="match status" value="1"/>
</dbReference>
<reference evidence="9 10" key="1">
    <citation type="journal article" date="2015" name="Genome Announc.">
        <title>Expanding the biotechnology potential of lactobacilli through comparative genomics of 213 strains and associated genera.</title>
        <authorList>
            <person name="Sun Z."/>
            <person name="Harris H.M."/>
            <person name="McCann A."/>
            <person name="Guo C."/>
            <person name="Argimon S."/>
            <person name="Zhang W."/>
            <person name="Yang X."/>
            <person name="Jeffery I.B."/>
            <person name="Cooney J.C."/>
            <person name="Kagawa T.F."/>
            <person name="Liu W."/>
            <person name="Song Y."/>
            <person name="Salvetti E."/>
            <person name="Wrobel A."/>
            <person name="Rasinkangas P."/>
            <person name="Parkhill J."/>
            <person name="Rea M.C."/>
            <person name="O'Sullivan O."/>
            <person name="Ritari J."/>
            <person name="Douillard F.P."/>
            <person name="Paul Ross R."/>
            <person name="Yang R."/>
            <person name="Briner A.E."/>
            <person name="Felis G.E."/>
            <person name="de Vos W.M."/>
            <person name="Barrangou R."/>
            <person name="Klaenhammer T.R."/>
            <person name="Caufield P.W."/>
            <person name="Cui Y."/>
            <person name="Zhang H."/>
            <person name="O'Toole P.W."/>
        </authorList>
    </citation>
    <scope>NUCLEOTIDE SEQUENCE [LARGE SCALE GENOMIC DNA]</scope>
    <source>
        <strain evidence="9 10">DSM 5007</strain>
    </source>
</reference>
<evidence type="ECO:0000256" key="2">
    <source>
        <dbReference type="ARBA" id="ARBA00006175"/>
    </source>
</evidence>
<feature type="transmembrane region" description="Helical" evidence="8">
    <location>
        <begin position="211"/>
        <end position="230"/>
    </location>
</feature>
<dbReference type="Pfam" id="PF00230">
    <property type="entry name" value="MIP"/>
    <property type="match status" value="1"/>
</dbReference>
<dbReference type="InterPro" id="IPR050363">
    <property type="entry name" value="MIP/Aquaporin"/>
</dbReference>
<accession>A0A0R1W3Y2</accession>
<dbReference type="AlphaFoldDB" id="A0A0R1W3Y2"/>
<dbReference type="STRING" id="1423807.FD16_GL002271"/>
<feature type="transmembrane region" description="Helical" evidence="8">
    <location>
        <begin position="83"/>
        <end position="101"/>
    </location>
</feature>
<evidence type="ECO:0000313" key="9">
    <source>
        <dbReference type="EMBL" id="KRM12520.1"/>
    </source>
</evidence>
<dbReference type="GO" id="GO:0015254">
    <property type="term" value="F:glycerol channel activity"/>
    <property type="evidence" value="ECO:0007669"/>
    <property type="project" value="TreeGrafter"/>
</dbReference>
<keyword evidence="10" id="KW-1185">Reference proteome</keyword>
<dbReference type="eggNOG" id="COG0580">
    <property type="taxonomic scope" value="Bacteria"/>
</dbReference>
<keyword evidence="6 8" id="KW-0472">Membrane</keyword>
<organism evidence="9 10">
    <name type="scientific">Paucilactobacillus suebicus DSM 5007 = KCTC 3549</name>
    <dbReference type="NCBI Taxonomy" id="1423807"/>
    <lineage>
        <taxon>Bacteria</taxon>
        <taxon>Bacillati</taxon>
        <taxon>Bacillota</taxon>
        <taxon>Bacilli</taxon>
        <taxon>Lactobacillales</taxon>
        <taxon>Lactobacillaceae</taxon>
        <taxon>Paucilactobacillus</taxon>
    </lineage>
</organism>
<name>A0A0R1W3Y2_9LACO</name>
<dbReference type="NCBIfam" id="TIGR00861">
    <property type="entry name" value="MIP"/>
    <property type="match status" value="1"/>
</dbReference>
<dbReference type="SUPFAM" id="SSF81338">
    <property type="entry name" value="Aquaporin-like"/>
    <property type="match status" value="1"/>
</dbReference>
<evidence type="ECO:0000256" key="3">
    <source>
        <dbReference type="ARBA" id="ARBA00022448"/>
    </source>
</evidence>
<evidence type="ECO:0000256" key="7">
    <source>
        <dbReference type="RuleBase" id="RU000477"/>
    </source>
</evidence>
<sequence length="235" mass="25158">MMAELIGTAFLVVLGNGAVANVELKGTKGFHGGWILIGLGYGCGVMIPAMMFANISGNHINPALTIALAVNGLFPWSEVVPYLAAQMVGAIIGQLIVVWSYRPYYDLSTNADSILGTFSTIDAAHSYRDEFVNEFVGTFILIFGALGMTHNMAYRSNIGLANFTIGLLVMTLVISMGGATGPALNPARDLGPRIVHALYPLKTKGDSHWDYSWVPVVAPILGGIVATYLYKLLFL</sequence>
<evidence type="ECO:0000256" key="5">
    <source>
        <dbReference type="ARBA" id="ARBA00022989"/>
    </source>
</evidence>
<dbReference type="Proteomes" id="UP000051820">
    <property type="component" value="Unassembled WGS sequence"/>
</dbReference>
<keyword evidence="4 7" id="KW-0812">Transmembrane</keyword>
<evidence type="ECO:0000256" key="1">
    <source>
        <dbReference type="ARBA" id="ARBA00004141"/>
    </source>
</evidence>
<proteinExistence type="inferred from homology"/>
<dbReference type="PROSITE" id="PS00221">
    <property type="entry name" value="MIP"/>
    <property type="match status" value="1"/>
</dbReference>
<feature type="transmembrane region" description="Helical" evidence="8">
    <location>
        <begin position="158"/>
        <end position="179"/>
    </location>
</feature>